<protein>
    <submittedName>
        <fullName evidence="2">Uncharacterized protein</fullName>
    </submittedName>
</protein>
<dbReference type="PATRIC" id="fig|1423739.3.peg.916"/>
<keyword evidence="1" id="KW-0472">Membrane</keyword>
<evidence type="ECO:0000313" key="3">
    <source>
        <dbReference type="Proteomes" id="UP000052013"/>
    </source>
</evidence>
<name>A0A0R1S5U9_9LACO</name>
<keyword evidence="1" id="KW-1133">Transmembrane helix</keyword>
<evidence type="ECO:0000313" key="2">
    <source>
        <dbReference type="EMBL" id="KRL64359.1"/>
    </source>
</evidence>
<dbReference type="Proteomes" id="UP000052013">
    <property type="component" value="Unassembled WGS sequence"/>
</dbReference>
<feature type="transmembrane region" description="Helical" evidence="1">
    <location>
        <begin position="37"/>
        <end position="53"/>
    </location>
</feature>
<dbReference type="EMBL" id="AZEY01000090">
    <property type="protein sequence ID" value="KRL64359.1"/>
    <property type="molecule type" value="Genomic_DNA"/>
</dbReference>
<accession>A0A0R1S5U9</accession>
<keyword evidence="1" id="KW-0812">Transmembrane</keyword>
<gene>
    <name evidence="2" type="ORF">FC85_GL000868</name>
</gene>
<dbReference type="AlphaFoldDB" id="A0A0R1S5U9"/>
<sequence length="90" mass="10423">MTHHASFTESFPFGLVGIFVLAYLSSLTSTKPIYMDIFYFILYMITSRIWGGYVNWTSWVIFAVTSGVMTFFTAFLRATFTKPENNQHQK</sequence>
<organism evidence="2 3">
    <name type="scientific">Lentilactobacillus diolivorans DSM 14421</name>
    <dbReference type="NCBI Taxonomy" id="1423739"/>
    <lineage>
        <taxon>Bacteria</taxon>
        <taxon>Bacillati</taxon>
        <taxon>Bacillota</taxon>
        <taxon>Bacilli</taxon>
        <taxon>Lactobacillales</taxon>
        <taxon>Lactobacillaceae</taxon>
        <taxon>Lentilactobacillus</taxon>
    </lineage>
</organism>
<evidence type="ECO:0000256" key="1">
    <source>
        <dbReference type="SAM" id="Phobius"/>
    </source>
</evidence>
<comment type="caution">
    <text evidence="2">The sequence shown here is derived from an EMBL/GenBank/DDBJ whole genome shotgun (WGS) entry which is preliminary data.</text>
</comment>
<proteinExistence type="predicted"/>
<feature type="transmembrane region" description="Helical" evidence="1">
    <location>
        <begin position="59"/>
        <end position="80"/>
    </location>
</feature>
<dbReference type="RefSeq" id="WP_147008614.1">
    <property type="nucleotide sequence ID" value="NZ_AZEY01000090.1"/>
</dbReference>
<reference evidence="2 3" key="1">
    <citation type="journal article" date="2015" name="Genome Announc.">
        <title>Expanding the biotechnology potential of lactobacilli through comparative genomics of 213 strains and associated genera.</title>
        <authorList>
            <person name="Sun Z."/>
            <person name="Harris H.M."/>
            <person name="McCann A."/>
            <person name="Guo C."/>
            <person name="Argimon S."/>
            <person name="Zhang W."/>
            <person name="Yang X."/>
            <person name="Jeffery I.B."/>
            <person name="Cooney J.C."/>
            <person name="Kagawa T.F."/>
            <person name="Liu W."/>
            <person name="Song Y."/>
            <person name="Salvetti E."/>
            <person name="Wrobel A."/>
            <person name="Rasinkangas P."/>
            <person name="Parkhill J."/>
            <person name="Rea M.C."/>
            <person name="O'Sullivan O."/>
            <person name="Ritari J."/>
            <person name="Douillard F.P."/>
            <person name="Paul Ross R."/>
            <person name="Yang R."/>
            <person name="Briner A.E."/>
            <person name="Felis G.E."/>
            <person name="de Vos W.M."/>
            <person name="Barrangou R."/>
            <person name="Klaenhammer T.R."/>
            <person name="Caufield P.W."/>
            <person name="Cui Y."/>
            <person name="Zhang H."/>
            <person name="O'Toole P.W."/>
        </authorList>
    </citation>
    <scope>NUCLEOTIDE SEQUENCE [LARGE SCALE GENOMIC DNA]</scope>
    <source>
        <strain evidence="2 3">DSM 14421</strain>
    </source>
</reference>
<feature type="transmembrane region" description="Helical" evidence="1">
    <location>
        <begin position="6"/>
        <end position="25"/>
    </location>
</feature>